<name>A0A9W4SUI0_9GLOM</name>
<sequence length="319" mass="36643">MSVTSNMQNTRTTDWLDANYSDQSDSSDEEFVFNEDAVKDTSDSSEEENSNDESQEGELDRSTTANQKSPQHHTNGNSAVTYRDSTPINTPLINGTSHLAFDENGYTNGKNGAIRHRQENSLSHLFSPYGITSSRKTNGERIFNNGLESYSYDYRIRSGVRWTFAEHAQNRHLGEIGVPFQMFSKDFNKFHEVQESTLKDLKATEQNISQMNALLEEEVDKVKDECDELKSEYKNICEENKLIREQIEELHTFFLPYFNNLLSGDEGDDDEEDIENKHFDKIIVGNPIEKESNESENELDDVNIGPFIFELARLFEQQQ</sequence>
<evidence type="ECO:0000256" key="1">
    <source>
        <dbReference type="SAM" id="Coils"/>
    </source>
</evidence>
<accession>A0A9W4SUI0</accession>
<feature type="compositionally biased region" description="Polar residues" evidence="2">
    <location>
        <begin position="1"/>
        <end position="13"/>
    </location>
</feature>
<dbReference type="Proteomes" id="UP001153678">
    <property type="component" value="Unassembled WGS sequence"/>
</dbReference>
<dbReference type="AlphaFoldDB" id="A0A9W4SUI0"/>
<gene>
    <name evidence="3" type="ORF">FWILDA_LOCUS9887</name>
</gene>
<evidence type="ECO:0000256" key="2">
    <source>
        <dbReference type="SAM" id="MobiDB-lite"/>
    </source>
</evidence>
<keyword evidence="1" id="KW-0175">Coiled coil</keyword>
<organism evidence="3 4">
    <name type="scientific">Funneliformis geosporum</name>
    <dbReference type="NCBI Taxonomy" id="1117311"/>
    <lineage>
        <taxon>Eukaryota</taxon>
        <taxon>Fungi</taxon>
        <taxon>Fungi incertae sedis</taxon>
        <taxon>Mucoromycota</taxon>
        <taxon>Glomeromycotina</taxon>
        <taxon>Glomeromycetes</taxon>
        <taxon>Glomerales</taxon>
        <taxon>Glomeraceae</taxon>
        <taxon>Funneliformis</taxon>
    </lineage>
</organism>
<dbReference type="EMBL" id="CAMKVN010002423">
    <property type="protein sequence ID" value="CAI2181046.1"/>
    <property type="molecule type" value="Genomic_DNA"/>
</dbReference>
<feature type="compositionally biased region" description="Polar residues" evidence="2">
    <location>
        <begin position="62"/>
        <end position="88"/>
    </location>
</feature>
<proteinExistence type="predicted"/>
<evidence type="ECO:0000313" key="3">
    <source>
        <dbReference type="EMBL" id="CAI2181046.1"/>
    </source>
</evidence>
<feature type="compositionally biased region" description="Acidic residues" evidence="2">
    <location>
        <begin position="43"/>
        <end position="57"/>
    </location>
</feature>
<comment type="caution">
    <text evidence="3">The sequence shown here is derived from an EMBL/GenBank/DDBJ whole genome shotgun (WGS) entry which is preliminary data.</text>
</comment>
<feature type="region of interest" description="Disordered" evidence="2">
    <location>
        <begin position="1"/>
        <end position="88"/>
    </location>
</feature>
<reference evidence="3" key="1">
    <citation type="submission" date="2022-08" db="EMBL/GenBank/DDBJ databases">
        <authorList>
            <person name="Kallberg Y."/>
            <person name="Tangrot J."/>
            <person name="Rosling A."/>
        </authorList>
    </citation>
    <scope>NUCLEOTIDE SEQUENCE</scope>
    <source>
        <strain evidence="3">Wild A</strain>
    </source>
</reference>
<dbReference type="OrthoDB" id="2382589at2759"/>
<feature type="coiled-coil region" evidence="1">
    <location>
        <begin position="198"/>
        <end position="246"/>
    </location>
</feature>
<evidence type="ECO:0000313" key="4">
    <source>
        <dbReference type="Proteomes" id="UP001153678"/>
    </source>
</evidence>
<keyword evidence="4" id="KW-1185">Reference proteome</keyword>
<protein>
    <submittedName>
        <fullName evidence="3">12485_t:CDS:1</fullName>
    </submittedName>
</protein>